<evidence type="ECO:0000313" key="2">
    <source>
        <dbReference type="Proteomes" id="UP000282529"/>
    </source>
</evidence>
<dbReference type="RefSeq" id="WP_124697197.1">
    <property type="nucleotide sequence ID" value="NZ_JBHUFE010000014.1"/>
</dbReference>
<dbReference type="Proteomes" id="UP000282529">
    <property type="component" value="Unassembled WGS sequence"/>
</dbReference>
<dbReference type="AlphaFoldDB" id="A0A3N9PVU2"/>
<name>A0A3N9PVU2_9BACL</name>
<organism evidence="1 2">
    <name type="scientific">Paenibacillus rhizophilus</name>
    <dbReference type="NCBI Taxonomy" id="1850366"/>
    <lineage>
        <taxon>Bacteria</taxon>
        <taxon>Bacillati</taxon>
        <taxon>Bacillota</taxon>
        <taxon>Bacilli</taxon>
        <taxon>Bacillales</taxon>
        <taxon>Paenibacillaceae</taxon>
        <taxon>Paenibacillus</taxon>
    </lineage>
</organism>
<dbReference type="InterPro" id="IPR003737">
    <property type="entry name" value="GlcNAc_PI_deacetylase-related"/>
</dbReference>
<dbReference type="OrthoDB" id="9790023at2"/>
<sequence>MELERQIRVIVIGAHPDEADMYAGGTAALFAERGHKVKFLSLTNGDCGHYEQRGEELARRRKLEAQAAADCLGIEEYEVLDTSDGTIEPTLPFRNEVIRQIRRWKADIVITFHPEGGISPDNRYTGLIVSDAVPFTSVRGYLPDEPALTDRPLVLLMPDTTMIHDYRADIVIDVEHTIEKKLRACDAHATQFYESPAWHRGNLDQLPVEWEDKKQYLLEGWSETFYVSQRMIPALEQWYGEKRAAEVRYAEPFEIARYSRPASMDELRQWLPMLAD</sequence>
<accession>A0A3N9PVU2</accession>
<dbReference type="InterPro" id="IPR024078">
    <property type="entry name" value="LmbE-like_dom_sf"/>
</dbReference>
<reference evidence="1 2" key="1">
    <citation type="submission" date="2018-11" db="EMBL/GenBank/DDBJ databases">
        <title>Genome sequence of strain 7197.</title>
        <authorList>
            <person name="Gao J."/>
            <person name="Sun J."/>
        </authorList>
    </citation>
    <scope>NUCLEOTIDE SEQUENCE [LARGE SCALE GENOMIC DNA]</scope>
    <source>
        <strain evidence="1 2">7197</strain>
    </source>
</reference>
<dbReference type="PANTHER" id="PTHR12993:SF11">
    <property type="entry name" value="N-ACETYLGLUCOSAMINYL-PHOSPHATIDYLINOSITOL DE-N-ACETYLASE"/>
    <property type="match status" value="1"/>
</dbReference>
<dbReference type="GO" id="GO:0016811">
    <property type="term" value="F:hydrolase activity, acting on carbon-nitrogen (but not peptide) bonds, in linear amides"/>
    <property type="evidence" value="ECO:0007669"/>
    <property type="project" value="TreeGrafter"/>
</dbReference>
<evidence type="ECO:0000313" key="1">
    <source>
        <dbReference type="EMBL" id="RQW09376.1"/>
    </source>
</evidence>
<proteinExistence type="predicted"/>
<gene>
    <name evidence="1" type="ORF">EH198_19605</name>
</gene>
<dbReference type="Pfam" id="PF02585">
    <property type="entry name" value="PIG-L"/>
    <property type="match status" value="1"/>
</dbReference>
<dbReference type="EMBL" id="RQPI01000014">
    <property type="protein sequence ID" value="RQW09376.1"/>
    <property type="molecule type" value="Genomic_DNA"/>
</dbReference>
<protein>
    <submittedName>
        <fullName evidence="1">PIG-L family deacetylase</fullName>
    </submittedName>
</protein>
<dbReference type="PANTHER" id="PTHR12993">
    <property type="entry name" value="N-ACETYLGLUCOSAMINYL-PHOSPHATIDYLINOSITOL DE-N-ACETYLASE-RELATED"/>
    <property type="match status" value="1"/>
</dbReference>
<dbReference type="Gene3D" id="3.40.50.10320">
    <property type="entry name" value="LmbE-like"/>
    <property type="match status" value="1"/>
</dbReference>
<dbReference type="SUPFAM" id="SSF102588">
    <property type="entry name" value="LmbE-like"/>
    <property type="match status" value="1"/>
</dbReference>
<keyword evidence="2" id="KW-1185">Reference proteome</keyword>
<comment type="caution">
    <text evidence="1">The sequence shown here is derived from an EMBL/GenBank/DDBJ whole genome shotgun (WGS) entry which is preliminary data.</text>
</comment>